<evidence type="ECO:0000256" key="8">
    <source>
        <dbReference type="ARBA" id="ARBA00048679"/>
    </source>
</evidence>
<dbReference type="InterPro" id="IPR017441">
    <property type="entry name" value="Protein_kinase_ATP_BS"/>
</dbReference>
<keyword evidence="3" id="KW-0808">Transferase</keyword>
<keyword evidence="2" id="KW-0723">Serine/threonine-protein kinase</keyword>
<dbReference type="SUPFAM" id="SSF56112">
    <property type="entry name" value="Protein kinase-like (PK-like)"/>
    <property type="match status" value="1"/>
</dbReference>
<dbReference type="EC" id="2.7.11.1" evidence="1"/>
<dbReference type="InterPro" id="IPR051131">
    <property type="entry name" value="NEK_Ser/Thr_kinase_NIMA"/>
</dbReference>
<accession>A0A813JBD5</accession>
<dbReference type="GO" id="GO:0005524">
    <property type="term" value="F:ATP binding"/>
    <property type="evidence" value="ECO:0007669"/>
    <property type="project" value="UniProtKB-UniRule"/>
</dbReference>
<dbReference type="EMBL" id="CAJNNW010024512">
    <property type="protein sequence ID" value="CAE8672897.1"/>
    <property type="molecule type" value="Genomic_DNA"/>
</dbReference>
<gene>
    <name evidence="11" type="ORF">PGLA2088_LOCUS18278</name>
</gene>
<dbReference type="Pfam" id="PF00069">
    <property type="entry name" value="Pkinase"/>
    <property type="match status" value="1"/>
</dbReference>
<feature type="binding site" evidence="9">
    <location>
        <position position="25"/>
    </location>
    <ligand>
        <name>ATP</name>
        <dbReference type="ChEBI" id="CHEBI:30616"/>
    </ligand>
</feature>
<evidence type="ECO:0000313" key="11">
    <source>
        <dbReference type="EMBL" id="CAE8672897.1"/>
    </source>
</evidence>
<dbReference type="PANTHER" id="PTHR44899">
    <property type="entry name" value="CAMK FAMILY PROTEIN KINASE"/>
    <property type="match status" value="1"/>
</dbReference>
<evidence type="ECO:0000256" key="7">
    <source>
        <dbReference type="ARBA" id="ARBA00047899"/>
    </source>
</evidence>
<comment type="caution">
    <text evidence="11">The sequence shown here is derived from an EMBL/GenBank/DDBJ whole genome shotgun (WGS) entry which is preliminary data.</text>
</comment>
<protein>
    <recommendedName>
        <fullName evidence="1">non-specific serine/threonine protein kinase</fullName>
        <ecNumber evidence="1">2.7.11.1</ecNumber>
    </recommendedName>
</protein>
<evidence type="ECO:0000256" key="6">
    <source>
        <dbReference type="ARBA" id="ARBA00022840"/>
    </source>
</evidence>
<dbReference type="Proteomes" id="UP000626109">
    <property type="component" value="Unassembled WGS sequence"/>
</dbReference>
<sequence>VLGKGSFGKAYLVKNTEADELCVVKQMETSTMDPKERNEAVKEAMLLKRMDHPNIVRFKE</sequence>
<dbReference type="Gene3D" id="3.30.200.20">
    <property type="entry name" value="Phosphorylase Kinase, domain 1"/>
    <property type="match status" value="1"/>
</dbReference>
<feature type="non-terminal residue" evidence="11">
    <location>
        <position position="60"/>
    </location>
</feature>
<dbReference type="PROSITE" id="PS00107">
    <property type="entry name" value="PROTEIN_KINASE_ATP"/>
    <property type="match status" value="1"/>
</dbReference>
<dbReference type="PANTHER" id="PTHR44899:SF3">
    <property type="entry name" value="SERINE_THREONINE-PROTEIN KINASE NEK1"/>
    <property type="match status" value="1"/>
</dbReference>
<keyword evidence="4 9" id="KW-0547">Nucleotide-binding</keyword>
<proteinExistence type="predicted"/>
<comment type="catalytic activity">
    <reaction evidence="8">
        <text>L-seryl-[protein] + ATP = O-phospho-L-seryl-[protein] + ADP + H(+)</text>
        <dbReference type="Rhea" id="RHEA:17989"/>
        <dbReference type="Rhea" id="RHEA-COMP:9863"/>
        <dbReference type="Rhea" id="RHEA-COMP:11604"/>
        <dbReference type="ChEBI" id="CHEBI:15378"/>
        <dbReference type="ChEBI" id="CHEBI:29999"/>
        <dbReference type="ChEBI" id="CHEBI:30616"/>
        <dbReference type="ChEBI" id="CHEBI:83421"/>
        <dbReference type="ChEBI" id="CHEBI:456216"/>
        <dbReference type="EC" id="2.7.11.1"/>
    </reaction>
</comment>
<dbReference type="InterPro" id="IPR000719">
    <property type="entry name" value="Prot_kinase_dom"/>
</dbReference>
<organism evidence="11 12">
    <name type="scientific">Polarella glacialis</name>
    <name type="common">Dinoflagellate</name>
    <dbReference type="NCBI Taxonomy" id="89957"/>
    <lineage>
        <taxon>Eukaryota</taxon>
        <taxon>Sar</taxon>
        <taxon>Alveolata</taxon>
        <taxon>Dinophyceae</taxon>
        <taxon>Suessiales</taxon>
        <taxon>Suessiaceae</taxon>
        <taxon>Polarella</taxon>
    </lineage>
</organism>
<evidence type="ECO:0000256" key="3">
    <source>
        <dbReference type="ARBA" id="ARBA00022679"/>
    </source>
</evidence>
<evidence type="ECO:0000256" key="4">
    <source>
        <dbReference type="ARBA" id="ARBA00022741"/>
    </source>
</evidence>
<reference evidence="11" key="1">
    <citation type="submission" date="2021-02" db="EMBL/GenBank/DDBJ databases">
        <authorList>
            <person name="Dougan E. K."/>
            <person name="Rhodes N."/>
            <person name="Thang M."/>
            <person name="Chan C."/>
        </authorList>
    </citation>
    <scope>NUCLEOTIDE SEQUENCE</scope>
</reference>
<evidence type="ECO:0000256" key="1">
    <source>
        <dbReference type="ARBA" id="ARBA00012513"/>
    </source>
</evidence>
<evidence type="ECO:0000313" key="12">
    <source>
        <dbReference type="Proteomes" id="UP000626109"/>
    </source>
</evidence>
<dbReference type="PROSITE" id="PS50011">
    <property type="entry name" value="PROTEIN_KINASE_DOM"/>
    <property type="match status" value="1"/>
</dbReference>
<feature type="non-terminal residue" evidence="11">
    <location>
        <position position="1"/>
    </location>
</feature>
<dbReference type="InterPro" id="IPR011009">
    <property type="entry name" value="Kinase-like_dom_sf"/>
</dbReference>
<evidence type="ECO:0000256" key="2">
    <source>
        <dbReference type="ARBA" id="ARBA00022527"/>
    </source>
</evidence>
<evidence type="ECO:0000256" key="9">
    <source>
        <dbReference type="PROSITE-ProRule" id="PRU10141"/>
    </source>
</evidence>
<dbReference type="GO" id="GO:0004674">
    <property type="term" value="F:protein serine/threonine kinase activity"/>
    <property type="evidence" value="ECO:0007669"/>
    <property type="project" value="UniProtKB-KW"/>
</dbReference>
<keyword evidence="5" id="KW-0418">Kinase</keyword>
<dbReference type="AlphaFoldDB" id="A0A813JBD5"/>
<keyword evidence="6 9" id="KW-0067">ATP-binding</keyword>
<name>A0A813JBD5_POLGL</name>
<evidence type="ECO:0000259" key="10">
    <source>
        <dbReference type="PROSITE" id="PS50011"/>
    </source>
</evidence>
<comment type="catalytic activity">
    <reaction evidence="7">
        <text>L-threonyl-[protein] + ATP = O-phospho-L-threonyl-[protein] + ADP + H(+)</text>
        <dbReference type="Rhea" id="RHEA:46608"/>
        <dbReference type="Rhea" id="RHEA-COMP:11060"/>
        <dbReference type="Rhea" id="RHEA-COMP:11605"/>
        <dbReference type="ChEBI" id="CHEBI:15378"/>
        <dbReference type="ChEBI" id="CHEBI:30013"/>
        <dbReference type="ChEBI" id="CHEBI:30616"/>
        <dbReference type="ChEBI" id="CHEBI:61977"/>
        <dbReference type="ChEBI" id="CHEBI:456216"/>
        <dbReference type="EC" id="2.7.11.1"/>
    </reaction>
</comment>
<feature type="domain" description="Protein kinase" evidence="10">
    <location>
        <begin position="1"/>
        <end position="60"/>
    </location>
</feature>
<evidence type="ECO:0000256" key="5">
    <source>
        <dbReference type="ARBA" id="ARBA00022777"/>
    </source>
</evidence>